<evidence type="ECO:0000259" key="1">
    <source>
        <dbReference type="Pfam" id="PF25042"/>
    </source>
</evidence>
<feature type="domain" description="DUF7787" evidence="1">
    <location>
        <begin position="8"/>
        <end position="64"/>
    </location>
</feature>
<organism evidence="2 3">
    <name type="scientific">Canna indica</name>
    <name type="common">Indian-shot</name>
    <dbReference type="NCBI Taxonomy" id="4628"/>
    <lineage>
        <taxon>Eukaryota</taxon>
        <taxon>Viridiplantae</taxon>
        <taxon>Streptophyta</taxon>
        <taxon>Embryophyta</taxon>
        <taxon>Tracheophyta</taxon>
        <taxon>Spermatophyta</taxon>
        <taxon>Magnoliopsida</taxon>
        <taxon>Liliopsida</taxon>
        <taxon>Zingiberales</taxon>
        <taxon>Cannaceae</taxon>
        <taxon>Canna</taxon>
    </lineage>
</organism>
<protein>
    <recommendedName>
        <fullName evidence="1">DUF7787 domain-containing protein</fullName>
    </recommendedName>
</protein>
<dbReference type="Pfam" id="PF25042">
    <property type="entry name" value="DUF7787"/>
    <property type="match status" value="1"/>
</dbReference>
<name>A0AAQ3KQ61_9LILI</name>
<evidence type="ECO:0000313" key="2">
    <source>
        <dbReference type="EMBL" id="WOL11797.1"/>
    </source>
</evidence>
<proteinExistence type="predicted"/>
<dbReference type="Proteomes" id="UP001327560">
    <property type="component" value="Chromosome 6"/>
</dbReference>
<dbReference type="PANTHER" id="PTHR35096:SF8">
    <property type="entry name" value="OS03G0308600 PROTEIN"/>
    <property type="match status" value="1"/>
</dbReference>
<dbReference type="PANTHER" id="PTHR35096">
    <property type="entry name" value="BNAA08G28570D PROTEIN"/>
    <property type="match status" value="1"/>
</dbReference>
<dbReference type="AlphaFoldDB" id="A0AAQ3KQ61"/>
<dbReference type="EMBL" id="CP136895">
    <property type="protein sequence ID" value="WOL11797.1"/>
    <property type="molecule type" value="Genomic_DNA"/>
</dbReference>
<accession>A0AAQ3KQ61</accession>
<reference evidence="2 3" key="1">
    <citation type="submission" date="2023-10" db="EMBL/GenBank/DDBJ databases">
        <title>Chromosome-scale genome assembly provides insights into flower coloration mechanisms of Canna indica.</title>
        <authorList>
            <person name="Li C."/>
        </authorList>
    </citation>
    <scope>NUCLEOTIDE SEQUENCE [LARGE SCALE GENOMIC DNA]</scope>
    <source>
        <tissue evidence="2">Flower</tissue>
    </source>
</reference>
<gene>
    <name evidence="2" type="ORF">Cni_G20561</name>
</gene>
<dbReference type="InterPro" id="IPR056689">
    <property type="entry name" value="DUF7787"/>
</dbReference>
<keyword evidence="3" id="KW-1185">Reference proteome</keyword>
<sequence>MNKEQEAKPLTLEEYAGVFHNPNLRRRLSHDQLNQIIFMHGFVRLHRWQKANILEALNSLDLMHPERSTMREEAPKAPAAAAVLSLEEVKRDVQFLGWQECPLGSIVTVGAAGNVAEAAVPISSRAGVGCHSVPGPVAVASGGARLGTNGKKKRKRMLALAEVARRTAQPPPILPRMSIASSDILEYLYALENKPLGLI</sequence>
<evidence type="ECO:0000313" key="3">
    <source>
        <dbReference type="Proteomes" id="UP001327560"/>
    </source>
</evidence>